<feature type="signal peptide" evidence="1">
    <location>
        <begin position="1"/>
        <end position="19"/>
    </location>
</feature>
<keyword evidence="1" id="KW-0732">Signal</keyword>
<dbReference type="Proteomes" id="UP000249417">
    <property type="component" value="Unassembled WGS sequence"/>
</dbReference>
<dbReference type="EMBL" id="QFQB01000095">
    <property type="protein sequence ID" value="PZQ44384.1"/>
    <property type="molecule type" value="Genomic_DNA"/>
</dbReference>
<accession>A0A2W5MU98</accession>
<evidence type="ECO:0000313" key="2">
    <source>
        <dbReference type="EMBL" id="PZQ44384.1"/>
    </source>
</evidence>
<protein>
    <submittedName>
        <fullName evidence="2">Uncharacterized protein</fullName>
    </submittedName>
</protein>
<evidence type="ECO:0000256" key="1">
    <source>
        <dbReference type="SAM" id="SignalP"/>
    </source>
</evidence>
<gene>
    <name evidence="2" type="ORF">DI551_10245</name>
</gene>
<comment type="caution">
    <text evidence="2">The sequence shown here is derived from an EMBL/GenBank/DDBJ whole genome shotgun (WGS) entry which is preliminary data.</text>
</comment>
<evidence type="ECO:0000313" key="3">
    <source>
        <dbReference type="Proteomes" id="UP000249417"/>
    </source>
</evidence>
<dbReference type="AlphaFoldDB" id="A0A2W5MU98"/>
<organism evidence="2 3">
    <name type="scientific">Micavibrio aeruginosavorus</name>
    <dbReference type="NCBI Taxonomy" id="349221"/>
    <lineage>
        <taxon>Bacteria</taxon>
        <taxon>Pseudomonadati</taxon>
        <taxon>Bdellovibrionota</taxon>
        <taxon>Bdellovibrionia</taxon>
        <taxon>Bdellovibrionales</taxon>
        <taxon>Pseudobdellovibrionaceae</taxon>
        <taxon>Micavibrio</taxon>
    </lineage>
</organism>
<proteinExistence type="predicted"/>
<sequence length="116" mass="12846">MKKLMLATLLACLSMPAMAEDVQIIRREGDRVQNLPGNAQIVTNPNRGPTGVIIYNNDDSLLYRTLVGRRNNIYMPNAATSGGVASACPPDLSVSERNRCVRDVIKAQEKIREKYN</sequence>
<reference evidence="2 3" key="1">
    <citation type="submission" date="2017-08" db="EMBL/GenBank/DDBJ databases">
        <title>Infants hospitalized years apart are colonized by the same room-sourced microbial strains.</title>
        <authorList>
            <person name="Brooks B."/>
            <person name="Olm M.R."/>
            <person name="Firek B.A."/>
            <person name="Baker R."/>
            <person name="Thomas B.C."/>
            <person name="Morowitz M.J."/>
            <person name="Banfield J.F."/>
        </authorList>
    </citation>
    <scope>NUCLEOTIDE SEQUENCE [LARGE SCALE GENOMIC DNA]</scope>
    <source>
        <strain evidence="2">S2_005_002_R2_29</strain>
    </source>
</reference>
<feature type="chain" id="PRO_5016046123" evidence="1">
    <location>
        <begin position="20"/>
        <end position="116"/>
    </location>
</feature>
<name>A0A2W5MU98_9BACT</name>